<evidence type="ECO:0000256" key="1">
    <source>
        <dbReference type="SAM" id="MobiDB-lite"/>
    </source>
</evidence>
<proteinExistence type="predicted"/>
<accession>A0A9D4K4N5</accession>
<reference evidence="2" key="1">
    <citation type="journal article" date="2019" name="bioRxiv">
        <title>The Genome of the Zebra Mussel, Dreissena polymorpha: A Resource for Invasive Species Research.</title>
        <authorList>
            <person name="McCartney M.A."/>
            <person name="Auch B."/>
            <person name="Kono T."/>
            <person name="Mallez S."/>
            <person name="Zhang Y."/>
            <person name="Obille A."/>
            <person name="Becker A."/>
            <person name="Abrahante J.E."/>
            <person name="Garbe J."/>
            <person name="Badalamenti J.P."/>
            <person name="Herman A."/>
            <person name="Mangelson H."/>
            <person name="Liachko I."/>
            <person name="Sullivan S."/>
            <person name="Sone E.D."/>
            <person name="Koren S."/>
            <person name="Silverstein K.A.T."/>
            <person name="Beckman K.B."/>
            <person name="Gohl D.M."/>
        </authorList>
    </citation>
    <scope>NUCLEOTIDE SEQUENCE</scope>
    <source>
        <strain evidence="2">Duluth1</strain>
        <tissue evidence="2">Whole animal</tissue>
    </source>
</reference>
<keyword evidence="3" id="KW-1185">Reference proteome</keyword>
<dbReference type="Proteomes" id="UP000828390">
    <property type="component" value="Unassembled WGS sequence"/>
</dbReference>
<feature type="region of interest" description="Disordered" evidence="1">
    <location>
        <begin position="51"/>
        <end position="76"/>
    </location>
</feature>
<evidence type="ECO:0000313" key="2">
    <source>
        <dbReference type="EMBL" id="KAH3832955.1"/>
    </source>
</evidence>
<gene>
    <name evidence="2" type="ORF">DPMN_106251</name>
</gene>
<reference evidence="2" key="2">
    <citation type="submission" date="2020-11" db="EMBL/GenBank/DDBJ databases">
        <authorList>
            <person name="McCartney M.A."/>
            <person name="Auch B."/>
            <person name="Kono T."/>
            <person name="Mallez S."/>
            <person name="Becker A."/>
            <person name="Gohl D.M."/>
            <person name="Silverstein K.A.T."/>
            <person name="Koren S."/>
            <person name="Bechman K.B."/>
            <person name="Herman A."/>
            <person name="Abrahante J.E."/>
            <person name="Garbe J."/>
        </authorList>
    </citation>
    <scope>NUCLEOTIDE SEQUENCE</scope>
    <source>
        <strain evidence="2">Duluth1</strain>
        <tissue evidence="2">Whole animal</tissue>
    </source>
</reference>
<sequence>MGKIQITFNLKRGVLTETQRQRKMDDETLKFIRQKRPHMQSKGRRLVYDADRTTGTSGFRRKARQQTAPPSFDPVDDQASRAIEISPEQASSDIDVEFVDTSKQAVISVSDETGCVSALEPEPEMTSEYWDNIDRKLNVLSIRMQKFETQLCDTVDNILLLLGHVPSVPSNNANVTTLRSTKHLDDPVDTSDLLHSDAFYPNKRGAKLIKSHMELIRIIESI</sequence>
<dbReference type="EMBL" id="JAIWYP010000004">
    <property type="protein sequence ID" value="KAH3832955.1"/>
    <property type="molecule type" value="Genomic_DNA"/>
</dbReference>
<protein>
    <submittedName>
        <fullName evidence="2">Uncharacterized protein</fullName>
    </submittedName>
</protein>
<name>A0A9D4K4N5_DREPO</name>
<organism evidence="2 3">
    <name type="scientific">Dreissena polymorpha</name>
    <name type="common">Zebra mussel</name>
    <name type="synonym">Mytilus polymorpha</name>
    <dbReference type="NCBI Taxonomy" id="45954"/>
    <lineage>
        <taxon>Eukaryota</taxon>
        <taxon>Metazoa</taxon>
        <taxon>Spiralia</taxon>
        <taxon>Lophotrochozoa</taxon>
        <taxon>Mollusca</taxon>
        <taxon>Bivalvia</taxon>
        <taxon>Autobranchia</taxon>
        <taxon>Heteroconchia</taxon>
        <taxon>Euheterodonta</taxon>
        <taxon>Imparidentia</taxon>
        <taxon>Neoheterodontei</taxon>
        <taxon>Myida</taxon>
        <taxon>Dreissenoidea</taxon>
        <taxon>Dreissenidae</taxon>
        <taxon>Dreissena</taxon>
    </lineage>
</organism>
<comment type="caution">
    <text evidence="2">The sequence shown here is derived from an EMBL/GenBank/DDBJ whole genome shotgun (WGS) entry which is preliminary data.</text>
</comment>
<evidence type="ECO:0000313" key="3">
    <source>
        <dbReference type="Proteomes" id="UP000828390"/>
    </source>
</evidence>
<dbReference type="AlphaFoldDB" id="A0A9D4K4N5"/>